<organism evidence="1">
    <name type="scientific">Shewanella frigidimarina</name>
    <dbReference type="NCBI Taxonomy" id="56812"/>
    <lineage>
        <taxon>Bacteria</taxon>
        <taxon>Pseudomonadati</taxon>
        <taxon>Pseudomonadota</taxon>
        <taxon>Gammaproteobacteria</taxon>
        <taxon>Alteromonadales</taxon>
        <taxon>Shewanellaceae</taxon>
        <taxon>Shewanella</taxon>
    </lineage>
</organism>
<proteinExistence type="predicted"/>
<reference evidence="1 2" key="1">
    <citation type="submission" date="2016-01" db="EMBL/GenBank/DDBJ databases">
        <title>Draft genome of the antarctic isolate Shewanella frigidimarina Ag06-30.</title>
        <authorList>
            <person name="Parmeciano Di Noto G."/>
            <person name="Vazquez S."/>
            <person name="Mac Cormack W."/>
            <person name="Iriarte A."/>
            <person name="Quiroga C."/>
        </authorList>
    </citation>
    <scope>NUCLEOTIDE SEQUENCE [LARGE SCALE GENOMIC DNA]</scope>
    <source>
        <strain evidence="1 2">Ag06-30</strain>
    </source>
</reference>
<dbReference type="EMBL" id="LRDC01000032">
    <property type="protein sequence ID" value="KVX00840.1"/>
    <property type="molecule type" value="Genomic_DNA"/>
</dbReference>
<evidence type="ECO:0000313" key="1">
    <source>
        <dbReference type="EMBL" id="KVX00840.1"/>
    </source>
</evidence>
<sequence length="90" mass="10373">MKKIIIVIVAVLLGYFINLKFVEIAYSLGFTELKNETLLINDQKMKVKCDSYALGFFDKVKLENKFQQCINEYQARGYVIIDQQAAMKAV</sequence>
<name>A0A106BYB4_SHEFR</name>
<evidence type="ECO:0000313" key="2">
    <source>
        <dbReference type="Proteomes" id="UP000055702"/>
    </source>
</evidence>
<comment type="caution">
    <text evidence="1">The sequence shown here is derived from an EMBL/GenBank/DDBJ whole genome shotgun (WGS) entry which is preliminary data.</text>
</comment>
<gene>
    <name evidence="1" type="ORF">AWJ07_19250</name>
</gene>
<dbReference type="AlphaFoldDB" id="A0A106BYB4"/>
<dbReference type="Proteomes" id="UP000055702">
    <property type="component" value="Unassembled WGS sequence"/>
</dbReference>
<accession>A0A106BYB4</accession>
<protein>
    <submittedName>
        <fullName evidence="1">Uncharacterized protein</fullName>
    </submittedName>
</protein>
<dbReference type="RefSeq" id="WP_059746658.1">
    <property type="nucleotide sequence ID" value="NZ_LRDC01000032.1"/>
</dbReference>